<feature type="domain" description="Putative amidase" evidence="1">
    <location>
        <begin position="18"/>
        <end position="144"/>
    </location>
</feature>
<dbReference type="PANTHER" id="PTHR40032">
    <property type="entry name" value="EXPORTED PROTEIN-RELATED"/>
    <property type="match status" value="1"/>
</dbReference>
<dbReference type="Pfam" id="PF12671">
    <property type="entry name" value="Amidase_6"/>
    <property type="match status" value="1"/>
</dbReference>
<evidence type="ECO:0000313" key="3">
    <source>
        <dbReference type="Proteomes" id="UP000621560"/>
    </source>
</evidence>
<name>A0A927BU31_9BACL</name>
<dbReference type="EMBL" id="JACXIZ010000016">
    <property type="protein sequence ID" value="MBD2845539.1"/>
    <property type="molecule type" value="Genomic_DNA"/>
</dbReference>
<evidence type="ECO:0000313" key="2">
    <source>
        <dbReference type="EMBL" id="MBD2845539.1"/>
    </source>
</evidence>
<accession>A0A927BU31</accession>
<dbReference type="PANTHER" id="PTHR40032:SF1">
    <property type="entry name" value="EXPORTED PROTEIN"/>
    <property type="match status" value="1"/>
</dbReference>
<gene>
    <name evidence="2" type="ORF">IDH44_10090</name>
</gene>
<dbReference type="InterPro" id="IPR024301">
    <property type="entry name" value="Amidase_6"/>
</dbReference>
<comment type="caution">
    <text evidence="2">The sequence shown here is derived from an EMBL/GenBank/DDBJ whole genome shotgun (WGS) entry which is preliminary data.</text>
</comment>
<protein>
    <submittedName>
        <fullName evidence="2">Amidase domain-containing protein</fullName>
    </submittedName>
</protein>
<sequence>MYSTYYAESASPSCEPDEECWNDCTNFVSQALLAGGMEMRYGVNYQHYLSWHFGPLVPSFPWGGAQNFYQHWSDRAGVAAYATDLQTGDAVNADFDGDGDMEHTAIITKNTGSTTAHKFLTQHTADRKETTTLSTWYSAGYNVYGYEMDKADN</sequence>
<reference evidence="2" key="1">
    <citation type="submission" date="2020-09" db="EMBL/GenBank/DDBJ databases">
        <title>A novel bacterium of genus Paenibacillus, isolated from South China Sea.</title>
        <authorList>
            <person name="Huang H."/>
            <person name="Mo K."/>
            <person name="Hu Y."/>
        </authorList>
    </citation>
    <scope>NUCLEOTIDE SEQUENCE</scope>
    <source>
        <strain evidence="2">IB182496</strain>
    </source>
</reference>
<dbReference type="RefSeq" id="WP_190917216.1">
    <property type="nucleotide sequence ID" value="NZ_JACXIZ010000016.1"/>
</dbReference>
<dbReference type="AlphaFoldDB" id="A0A927BU31"/>
<organism evidence="2 3">
    <name type="scientific">Paenibacillus sabuli</name>
    <dbReference type="NCBI Taxonomy" id="2772509"/>
    <lineage>
        <taxon>Bacteria</taxon>
        <taxon>Bacillati</taxon>
        <taxon>Bacillota</taxon>
        <taxon>Bacilli</taxon>
        <taxon>Bacillales</taxon>
        <taxon>Paenibacillaceae</taxon>
        <taxon>Paenibacillus</taxon>
    </lineage>
</organism>
<dbReference type="Proteomes" id="UP000621560">
    <property type="component" value="Unassembled WGS sequence"/>
</dbReference>
<keyword evidence="3" id="KW-1185">Reference proteome</keyword>
<proteinExistence type="predicted"/>
<evidence type="ECO:0000259" key="1">
    <source>
        <dbReference type="Pfam" id="PF12671"/>
    </source>
</evidence>